<dbReference type="Pfam" id="PF17973">
    <property type="entry name" value="bMG10"/>
    <property type="match status" value="1"/>
</dbReference>
<sequence>MVGRTGPRALIAALAFLAFAPPGLAQPMGEGPLPARRVVLDDGFDRPGGDLQQLFNTTREACVAVCLADAQCSALTYNVGSRACFPKGDAAGPLTPFPGAQSGTVIDTDPTVIAAATARAAAAKDWLSAADLKAAREQANDIGATWPGTGEGAPALRQLAQEASGTGGEAVIRWIGAATAISDEPGDWLSLSQWLTTGDDGESRSDAAMSAAINSWLRDPGAGSLALRRWAELAEKQNRGRDGLKALRLAATTDTSPELAQMLAGFEERNGFRMEDTQVDADAAAPRACLRMSDALAPGTDYRSFVVLPDQTLAVEAEDRQLCIAGITHGQRLQLTLRKGLPAADGEVLARDVPVNLYVRDRTPQARFTGRAYVLPAGGDQGVTVRTVNTDRVALTLYRMSDRNIVRALRQDIFGQPLDDWRAESFTDELGQQVWTGEADVAPGEGGGPAVVNTEVATRLDIARAAGPLAPGVYALTAAVPGQDADRSPPATQWFMISNLGLASYGGTDGLTVAVRGLDDAAAREGVTVQLVSRANAVLGSAQTDADGIARFAAGLSRGRDSAAPAMVTASIGTDGAITDMAFLSLTEPEFDLSDRGVEGAPPAPPIDVFATTDRGAYRAGETVHATILARDSSVAALSDLPMTAILTRPDGVEAQRQLVPFAGDGGYVFDWPIPASAPRGSWRIDLKVDTQSDAPPLATLRVLVEDFRPERIDLTPVLTAAPLPTDRPLDVALTARWLYGAPGAELPVEGELRLAPATEVTGWAGYAFGRYDAPDDSTTVQIDPGMTDAEGHWQSELPVPPALAEARRPMEATFALSVREGAGRPVERRETRLVMPQTPVLGIKPGFDGSVPEGSEAAFQLVSLGPELTPLAGTVGWVLNRVDTEYQWYALEGDWQWEPVTTRSRAASGQVQLAAGAPTQLAMPVQWGEYELVVTAADGAQTAVRFWAGWGAADTGTDTPDRMTVTLDKPAYRAGDTARLTMDAAADGVAVVSVLSNRVVAMQTVPVKAGPNNLDLPVTDDWGAGVYVAVSAIRPLDATAATSHAPVRTLGLAHAAVDPGARRLQAELTAPPEVRPRGETRLRLAVRGAAPGETVHATVAAVDEGILNLTGFKAPDPLDHYFGQRRLGVALRDLYGRLLLASGVADGAIRSGGDAASGRLDAPPPTEKLMAWFSGPVTLGPDGTAEVAVPLPDFNGSVKAMAVVWTRSAVGQADTTLLVRDPVVMTVTAPAFLAPGDTAEVQLALAHVSGPAGAVGLTAEVAGGPALGLANLAPEVPLADKGRGEAGLTLTAPQDEGVAQLRLSARLPNGEVLTKDLSIPVESQEAAITRSARITLAPGETAMLDPAALGAFRPGTGTATLSAGAWAQLDVGAAALRLATYPYGCTEQIASAAMPQLYMQGLLPGITLPGSNEAPRNIDQAIAAVLTRQTSSGAFGLWQAEPGDAWLDAYTTDFLSRARTTGHQVPDEAFRRALANLQNTLNAASEPQYADPSENAALAYAAYVLARERAAVVSDLRYYVDTAGDSFATPMAAAQLGAALAAYGDVGRADAMFRRAQAMLMRGGADKGDMRGDYGTALRDAAAALTMATEAGSEALDRTATATAVAGLIAGRQAEGADLSTQEALWVVLAGHALQAAGAPGLAIGDSPAGGALTPLGDAAGLAPLRLTNSGATPLPVTLSATATPTEPPAAGGTAWSITRNYFTPEGAPVDPAQVAQGTRLVAVLTVTPLAEGGGRLIIADPLPAGFEIDNPNLISSGEGGGLSWLDDLTEAEMAEFRQDRFAAAVNWSDSAPFNLAYRLRAVSLGDFRHPAATVEDMYRPERRGWTDSGQTRITR</sequence>
<evidence type="ECO:0000256" key="2">
    <source>
        <dbReference type="ARBA" id="ARBA00022729"/>
    </source>
</evidence>
<dbReference type="InterPro" id="IPR041462">
    <property type="entry name" value="Bact_A2M_MG6"/>
</dbReference>
<dbReference type="InterPro" id="IPR002890">
    <property type="entry name" value="MG2"/>
</dbReference>
<dbReference type="InterPro" id="IPR021868">
    <property type="entry name" value="Alpha_2_Macroglob_MG3"/>
</dbReference>
<evidence type="ECO:0000259" key="6">
    <source>
        <dbReference type="SMART" id="SM01359"/>
    </source>
</evidence>
<name>A0A344PKU2_9RHOB</name>
<dbReference type="InterPro" id="IPR051802">
    <property type="entry name" value="YfhM-like"/>
</dbReference>
<dbReference type="SMART" id="SM01360">
    <property type="entry name" value="A2M"/>
    <property type="match status" value="1"/>
</dbReference>
<evidence type="ECO:0000256" key="1">
    <source>
        <dbReference type="ARBA" id="ARBA00010556"/>
    </source>
</evidence>
<dbReference type="Pfam" id="PF11974">
    <property type="entry name" value="bMG3"/>
    <property type="match status" value="1"/>
</dbReference>
<dbReference type="OrthoDB" id="9767116at2"/>
<keyword evidence="2 5" id="KW-0732">Signal</keyword>
<dbReference type="Pfam" id="PF14295">
    <property type="entry name" value="PAN_4"/>
    <property type="match status" value="1"/>
</dbReference>
<dbReference type="InterPro" id="IPR003609">
    <property type="entry name" value="Pan_app"/>
</dbReference>
<gene>
    <name evidence="8" type="ORF">DRW48_10100</name>
</gene>
<dbReference type="Pfam" id="PF07678">
    <property type="entry name" value="TED_complement"/>
    <property type="match status" value="1"/>
</dbReference>
<evidence type="ECO:0000313" key="8">
    <source>
        <dbReference type="EMBL" id="AXC49997.1"/>
    </source>
</evidence>
<dbReference type="SMART" id="SM01359">
    <property type="entry name" value="A2M_N_2"/>
    <property type="match status" value="1"/>
</dbReference>
<feature type="domain" description="Alpha-2-macroglobulin bait region" evidence="6">
    <location>
        <begin position="964"/>
        <end position="1110"/>
    </location>
</feature>
<feature type="chain" id="PRO_5017038526" evidence="5">
    <location>
        <begin position="26"/>
        <end position="1837"/>
    </location>
</feature>
<keyword evidence="3" id="KW-0677">Repeat</keyword>
<evidence type="ECO:0000259" key="7">
    <source>
        <dbReference type="SMART" id="SM01360"/>
    </source>
</evidence>
<dbReference type="InterPro" id="IPR011625">
    <property type="entry name" value="A2M_N_BRD"/>
</dbReference>
<dbReference type="EMBL" id="CP030918">
    <property type="protein sequence ID" value="AXC49997.1"/>
    <property type="molecule type" value="Genomic_DNA"/>
</dbReference>
<dbReference type="Pfam" id="PF17972">
    <property type="entry name" value="bMG5"/>
    <property type="match status" value="1"/>
</dbReference>
<dbReference type="InterPro" id="IPR011626">
    <property type="entry name" value="Alpha-macroglobulin_TED"/>
</dbReference>
<dbReference type="InterPro" id="IPR041246">
    <property type="entry name" value="Bact_MG10"/>
</dbReference>
<dbReference type="InterPro" id="IPR041203">
    <property type="entry name" value="Bact_A2M_MG5"/>
</dbReference>
<evidence type="ECO:0000256" key="5">
    <source>
        <dbReference type="SAM" id="SignalP"/>
    </source>
</evidence>
<dbReference type="InterPro" id="IPR000177">
    <property type="entry name" value="Apple"/>
</dbReference>
<dbReference type="PIRSF" id="PIRSF038980">
    <property type="entry name" value="A2M_bac"/>
    <property type="match status" value="1"/>
</dbReference>
<dbReference type="InterPro" id="IPR008930">
    <property type="entry name" value="Terpenoid_cyclase/PrenylTrfase"/>
</dbReference>
<dbReference type="GO" id="GO:0006508">
    <property type="term" value="P:proteolysis"/>
    <property type="evidence" value="ECO:0007669"/>
    <property type="project" value="InterPro"/>
</dbReference>
<evidence type="ECO:0000313" key="9">
    <source>
        <dbReference type="Proteomes" id="UP000252023"/>
    </source>
</evidence>
<dbReference type="GO" id="GO:0005615">
    <property type="term" value="C:extracellular space"/>
    <property type="evidence" value="ECO:0007669"/>
    <property type="project" value="InterPro"/>
</dbReference>
<dbReference type="Pfam" id="PF07703">
    <property type="entry name" value="A2M_BRD"/>
    <property type="match status" value="1"/>
</dbReference>
<dbReference type="Pfam" id="PF01835">
    <property type="entry name" value="MG2"/>
    <property type="match status" value="1"/>
</dbReference>
<keyword evidence="4" id="KW-1015">Disulfide bond</keyword>
<dbReference type="KEGG" id="pars:DRW48_10100"/>
<dbReference type="Gene3D" id="1.50.10.20">
    <property type="match status" value="1"/>
</dbReference>
<dbReference type="Pfam" id="PF00207">
    <property type="entry name" value="A2M"/>
    <property type="match status" value="1"/>
</dbReference>
<dbReference type="Gene3D" id="3.50.4.10">
    <property type="entry name" value="Hepatocyte Growth Factor"/>
    <property type="match status" value="1"/>
</dbReference>
<dbReference type="InterPro" id="IPR026284">
    <property type="entry name" value="A2MG_proteobact"/>
</dbReference>
<protein>
    <submittedName>
        <fullName evidence="8">Alpha-2-macroglobulin</fullName>
    </submittedName>
</protein>
<organism evidence="8 9">
    <name type="scientific">Paracoccus suum</name>
    <dbReference type="NCBI Taxonomy" id="2259340"/>
    <lineage>
        <taxon>Bacteria</taxon>
        <taxon>Pseudomonadati</taxon>
        <taxon>Pseudomonadota</taxon>
        <taxon>Alphaproteobacteria</taxon>
        <taxon>Rhodobacterales</taxon>
        <taxon>Paracoccaceae</taxon>
        <taxon>Paracoccus</taxon>
    </lineage>
</organism>
<dbReference type="Gene3D" id="2.60.40.1930">
    <property type="match status" value="1"/>
</dbReference>
<dbReference type="PANTHER" id="PTHR40094">
    <property type="entry name" value="ALPHA-2-MACROGLOBULIN HOMOLOG"/>
    <property type="match status" value="1"/>
</dbReference>
<evidence type="ECO:0000256" key="3">
    <source>
        <dbReference type="ARBA" id="ARBA00022737"/>
    </source>
</evidence>
<dbReference type="PANTHER" id="PTHR40094:SF1">
    <property type="entry name" value="UBIQUITIN DOMAIN-CONTAINING PROTEIN"/>
    <property type="match status" value="1"/>
</dbReference>
<dbReference type="Proteomes" id="UP000252023">
    <property type="component" value="Chromosome"/>
</dbReference>
<comment type="similarity">
    <text evidence="1">Belongs to the protease inhibitor I39 (alpha-2-macroglobulin) family. Bacterial alpha-2-macroglobulin subfamily.</text>
</comment>
<dbReference type="SUPFAM" id="SSF48239">
    <property type="entry name" value="Terpenoid cyclases/Protein prenyltransferases"/>
    <property type="match status" value="1"/>
</dbReference>
<reference evidence="9" key="1">
    <citation type="submission" date="2018-07" db="EMBL/GenBank/DDBJ databases">
        <title>Genome sequencing of Paracoccus sp. SC2-6.</title>
        <authorList>
            <person name="Heo J."/>
            <person name="Kim S.-J."/>
            <person name="Kwon S.-W."/>
        </authorList>
    </citation>
    <scope>NUCLEOTIDE SEQUENCE [LARGE SCALE GENOMIC DNA]</scope>
    <source>
        <strain evidence="9">SC2-6</strain>
    </source>
</reference>
<accession>A0A344PKU2</accession>
<keyword evidence="9" id="KW-1185">Reference proteome</keyword>
<proteinExistence type="inferred from homology"/>
<dbReference type="CDD" id="cd02891">
    <property type="entry name" value="A2M_like"/>
    <property type="match status" value="1"/>
</dbReference>
<dbReference type="GO" id="GO:0004866">
    <property type="term" value="F:endopeptidase inhibitor activity"/>
    <property type="evidence" value="ECO:0007669"/>
    <property type="project" value="InterPro"/>
</dbReference>
<dbReference type="Pfam" id="PF17962">
    <property type="entry name" value="bMG6"/>
    <property type="match status" value="1"/>
</dbReference>
<evidence type="ECO:0000256" key="4">
    <source>
        <dbReference type="ARBA" id="ARBA00023157"/>
    </source>
</evidence>
<feature type="domain" description="Alpha-2-macroglobulin" evidence="7">
    <location>
        <begin position="1172"/>
        <end position="1260"/>
    </location>
</feature>
<feature type="signal peptide" evidence="5">
    <location>
        <begin position="1"/>
        <end position="25"/>
    </location>
</feature>
<dbReference type="CDD" id="cd01100">
    <property type="entry name" value="APPLE_Factor_XI_like"/>
    <property type="match status" value="1"/>
</dbReference>
<dbReference type="InterPro" id="IPR001599">
    <property type="entry name" value="Macroglobln_a2"/>
</dbReference>